<reference evidence="1" key="1">
    <citation type="submission" date="2018-11" db="EMBL/GenBank/DDBJ databases">
        <authorList>
            <person name="Alioto T."/>
            <person name="Alioto T."/>
        </authorList>
    </citation>
    <scope>NUCLEOTIDE SEQUENCE</scope>
</reference>
<accession>A0A8B6DJ35</accession>
<sequence length="87" mass="9788">MVDLHGAMNKVLRKIAAVLDTLRKMKTNIEKELNMLKFFNVIKGGEESPRNTYSKASGILATESDWKIQADVGGKTYFPRENLTTTL</sequence>
<keyword evidence="2" id="KW-1185">Reference proteome</keyword>
<proteinExistence type="predicted"/>
<organism evidence="1 2">
    <name type="scientific">Mytilus galloprovincialis</name>
    <name type="common">Mediterranean mussel</name>
    <dbReference type="NCBI Taxonomy" id="29158"/>
    <lineage>
        <taxon>Eukaryota</taxon>
        <taxon>Metazoa</taxon>
        <taxon>Spiralia</taxon>
        <taxon>Lophotrochozoa</taxon>
        <taxon>Mollusca</taxon>
        <taxon>Bivalvia</taxon>
        <taxon>Autobranchia</taxon>
        <taxon>Pteriomorphia</taxon>
        <taxon>Mytilida</taxon>
        <taxon>Mytiloidea</taxon>
        <taxon>Mytilidae</taxon>
        <taxon>Mytilinae</taxon>
        <taxon>Mytilus</taxon>
    </lineage>
</organism>
<comment type="caution">
    <text evidence="1">The sequence shown here is derived from an EMBL/GenBank/DDBJ whole genome shotgun (WGS) entry which is preliminary data.</text>
</comment>
<dbReference type="AlphaFoldDB" id="A0A8B6DJ35"/>
<protein>
    <submittedName>
        <fullName evidence="1">Uncharacterized protein</fullName>
    </submittedName>
</protein>
<evidence type="ECO:0000313" key="2">
    <source>
        <dbReference type="Proteomes" id="UP000596742"/>
    </source>
</evidence>
<dbReference type="EMBL" id="UYJE01003422">
    <property type="protein sequence ID" value="VDI19205.1"/>
    <property type="molecule type" value="Genomic_DNA"/>
</dbReference>
<evidence type="ECO:0000313" key="1">
    <source>
        <dbReference type="EMBL" id="VDI19205.1"/>
    </source>
</evidence>
<gene>
    <name evidence="1" type="ORF">MGAL_10B027330</name>
</gene>
<name>A0A8B6DJ35_MYTGA</name>
<dbReference type="Proteomes" id="UP000596742">
    <property type="component" value="Unassembled WGS sequence"/>
</dbReference>